<dbReference type="Proteomes" id="UP000799441">
    <property type="component" value="Unassembled WGS sequence"/>
</dbReference>
<dbReference type="InterPro" id="IPR029058">
    <property type="entry name" value="AB_hydrolase_fold"/>
</dbReference>
<feature type="domain" description="AB hydrolase-1" evidence="1">
    <location>
        <begin position="19"/>
        <end position="261"/>
    </location>
</feature>
<evidence type="ECO:0000313" key="3">
    <source>
        <dbReference type="Proteomes" id="UP000799441"/>
    </source>
</evidence>
<name>A0A9P4UN52_9PEZI</name>
<dbReference type="EMBL" id="MU003816">
    <property type="protein sequence ID" value="KAF2719056.1"/>
    <property type="molecule type" value="Genomic_DNA"/>
</dbReference>
<evidence type="ECO:0000259" key="1">
    <source>
        <dbReference type="Pfam" id="PF12697"/>
    </source>
</evidence>
<dbReference type="AlphaFoldDB" id="A0A9P4UN52"/>
<dbReference type="PANTHER" id="PTHR43798">
    <property type="entry name" value="MONOACYLGLYCEROL LIPASE"/>
    <property type="match status" value="1"/>
</dbReference>
<dbReference type="Pfam" id="PF12697">
    <property type="entry name" value="Abhydrolase_6"/>
    <property type="match status" value="1"/>
</dbReference>
<keyword evidence="3" id="KW-1185">Reference proteome</keyword>
<evidence type="ECO:0000313" key="2">
    <source>
        <dbReference type="EMBL" id="KAF2719056.1"/>
    </source>
</evidence>
<dbReference type="OrthoDB" id="6431331at2759"/>
<organism evidence="2 3">
    <name type="scientific">Polychaeton citri CBS 116435</name>
    <dbReference type="NCBI Taxonomy" id="1314669"/>
    <lineage>
        <taxon>Eukaryota</taxon>
        <taxon>Fungi</taxon>
        <taxon>Dikarya</taxon>
        <taxon>Ascomycota</taxon>
        <taxon>Pezizomycotina</taxon>
        <taxon>Dothideomycetes</taxon>
        <taxon>Dothideomycetidae</taxon>
        <taxon>Capnodiales</taxon>
        <taxon>Capnodiaceae</taxon>
        <taxon>Polychaeton</taxon>
    </lineage>
</organism>
<proteinExistence type="predicted"/>
<dbReference type="InterPro" id="IPR000073">
    <property type="entry name" value="AB_hydrolase_1"/>
</dbReference>
<dbReference type="SUPFAM" id="SSF53474">
    <property type="entry name" value="alpha/beta-Hydrolases"/>
    <property type="match status" value="1"/>
</dbReference>
<sequence length="288" mass="32370">MAIHRLLAARHEGEEGIPVLIIHGWSLSGDAEAFDFEPVLSTQTQTKLRRMYVDLPGMGKTPLDGAQNLDSMLLRLTEYVDETILPSRFLVIGSSCGACLARAITHKYDGFVDGLLLRVPMVKSTTSERDLDPFKTIISDPEISLLEADKKLLEDIPIRTPEYLHAYKRKFHNVTAPAVEASDQQALSAIRADPLRYRVASPMHSPSDPFTKPTLIITGRQDVTVGYRDGWKLMPSYPRATFVALDRGTHEIPVDEAENEVFSALVRNWLRCVEENRKYAPLKKAREN</sequence>
<dbReference type="InterPro" id="IPR050266">
    <property type="entry name" value="AB_hydrolase_sf"/>
</dbReference>
<dbReference type="Gene3D" id="3.40.50.1820">
    <property type="entry name" value="alpha/beta hydrolase"/>
    <property type="match status" value="1"/>
</dbReference>
<reference evidence="2" key="1">
    <citation type="journal article" date="2020" name="Stud. Mycol.">
        <title>101 Dothideomycetes genomes: a test case for predicting lifestyles and emergence of pathogens.</title>
        <authorList>
            <person name="Haridas S."/>
            <person name="Albert R."/>
            <person name="Binder M."/>
            <person name="Bloem J."/>
            <person name="Labutti K."/>
            <person name="Salamov A."/>
            <person name="Andreopoulos B."/>
            <person name="Baker S."/>
            <person name="Barry K."/>
            <person name="Bills G."/>
            <person name="Bluhm B."/>
            <person name="Cannon C."/>
            <person name="Castanera R."/>
            <person name="Culley D."/>
            <person name="Daum C."/>
            <person name="Ezra D."/>
            <person name="Gonzalez J."/>
            <person name="Henrissat B."/>
            <person name="Kuo A."/>
            <person name="Liang C."/>
            <person name="Lipzen A."/>
            <person name="Lutzoni F."/>
            <person name="Magnuson J."/>
            <person name="Mondo S."/>
            <person name="Nolan M."/>
            <person name="Ohm R."/>
            <person name="Pangilinan J."/>
            <person name="Park H.-J."/>
            <person name="Ramirez L."/>
            <person name="Alfaro M."/>
            <person name="Sun H."/>
            <person name="Tritt A."/>
            <person name="Yoshinaga Y."/>
            <person name="Zwiers L.-H."/>
            <person name="Turgeon B."/>
            <person name="Goodwin S."/>
            <person name="Spatafora J."/>
            <person name="Crous P."/>
            <person name="Grigoriev I."/>
        </authorList>
    </citation>
    <scope>NUCLEOTIDE SEQUENCE</scope>
    <source>
        <strain evidence="2">CBS 116435</strain>
    </source>
</reference>
<comment type="caution">
    <text evidence="2">The sequence shown here is derived from an EMBL/GenBank/DDBJ whole genome shotgun (WGS) entry which is preliminary data.</text>
</comment>
<accession>A0A9P4UN52</accession>
<gene>
    <name evidence="2" type="ORF">K431DRAFT_287082</name>
</gene>
<protein>
    <submittedName>
        <fullName evidence="2">Alpha/beta-hydrolase</fullName>
    </submittedName>
</protein>
<dbReference type="PANTHER" id="PTHR43798:SF6">
    <property type="entry name" value="HYDROLASE, PUTATIVE (AFU_ORTHOLOGUE AFUA_4G13070)-RELATED"/>
    <property type="match status" value="1"/>
</dbReference>